<dbReference type="Proteomes" id="UP000499080">
    <property type="component" value="Unassembled WGS sequence"/>
</dbReference>
<comment type="caution">
    <text evidence="3">The sequence shown here is derived from an EMBL/GenBank/DDBJ whole genome shotgun (WGS) entry which is preliminary data.</text>
</comment>
<dbReference type="PROSITE" id="PS50994">
    <property type="entry name" value="INTEGRASE"/>
    <property type="match status" value="1"/>
</dbReference>
<dbReference type="InterPro" id="IPR012337">
    <property type="entry name" value="RNaseH-like_sf"/>
</dbReference>
<evidence type="ECO:0000313" key="3">
    <source>
        <dbReference type="EMBL" id="GBO33685.1"/>
    </source>
</evidence>
<evidence type="ECO:0000259" key="2">
    <source>
        <dbReference type="PROSITE" id="PS50994"/>
    </source>
</evidence>
<dbReference type="InterPro" id="IPR036397">
    <property type="entry name" value="RNaseH_sf"/>
</dbReference>
<dbReference type="EMBL" id="BGPR01057336">
    <property type="protein sequence ID" value="GBO33685.1"/>
    <property type="molecule type" value="Genomic_DNA"/>
</dbReference>
<reference evidence="3 4" key="1">
    <citation type="journal article" date="2019" name="Sci. Rep.">
        <title>Orb-weaving spider Araneus ventricosus genome elucidates the spidroin gene catalogue.</title>
        <authorList>
            <person name="Kono N."/>
            <person name="Nakamura H."/>
            <person name="Ohtoshi R."/>
            <person name="Moran D.A.P."/>
            <person name="Shinohara A."/>
            <person name="Yoshida Y."/>
            <person name="Fujiwara M."/>
            <person name="Mori M."/>
            <person name="Tomita M."/>
            <person name="Arakawa K."/>
        </authorList>
    </citation>
    <scope>NUCLEOTIDE SEQUENCE [LARGE SCALE GENOMIC DNA]</scope>
</reference>
<gene>
    <name evidence="3" type="ORF">AVEN_204802_1</name>
</gene>
<accession>A0A4Y2W8D9</accession>
<evidence type="ECO:0000256" key="1">
    <source>
        <dbReference type="SAM" id="MobiDB-lite"/>
    </source>
</evidence>
<proteinExistence type="predicted"/>
<feature type="region of interest" description="Disordered" evidence="1">
    <location>
        <begin position="27"/>
        <end position="62"/>
    </location>
</feature>
<feature type="domain" description="Integrase catalytic" evidence="2">
    <location>
        <begin position="65"/>
        <end position="242"/>
    </location>
</feature>
<organism evidence="3 4">
    <name type="scientific">Araneus ventricosus</name>
    <name type="common">Orbweaver spider</name>
    <name type="synonym">Epeira ventricosa</name>
    <dbReference type="NCBI Taxonomy" id="182803"/>
    <lineage>
        <taxon>Eukaryota</taxon>
        <taxon>Metazoa</taxon>
        <taxon>Ecdysozoa</taxon>
        <taxon>Arthropoda</taxon>
        <taxon>Chelicerata</taxon>
        <taxon>Arachnida</taxon>
        <taxon>Araneae</taxon>
        <taxon>Araneomorphae</taxon>
        <taxon>Entelegynae</taxon>
        <taxon>Araneoidea</taxon>
        <taxon>Araneidae</taxon>
        <taxon>Araneus</taxon>
    </lineage>
</organism>
<dbReference type="OrthoDB" id="6433329at2759"/>
<name>A0A4Y2W8D9_ARAVE</name>
<sequence>MDEKLGNLRDTSLKLAEKLTELKHLDSQIETDTSVDEPEDEIIQSQEYQEKGKEISAPFPPDRIEKSQPFEVSEIEFAGPLILRDGSKVYIALFTCAVSQGIHVELIPSLSAECFIQAFLRFISRRAVCKIIYSDNAKTFKRVDKELKYLCKNENVSRFIVRNGITWKFIVEGAPWWGGFWKRLVRSVKTCLKRILGKSSLTYEELYTVLVEIEVVINSRLITYLYSNANEPDPLSLSHFLTGSKLIVLPSPNAVPKSSKSDLIKRWKQIIIVRPFFGKCCIKSIFWN</sequence>
<dbReference type="GO" id="GO:0003676">
    <property type="term" value="F:nucleic acid binding"/>
    <property type="evidence" value="ECO:0007669"/>
    <property type="project" value="InterPro"/>
</dbReference>
<protein>
    <recommendedName>
        <fullName evidence="2">Integrase catalytic domain-containing protein</fullName>
    </recommendedName>
</protein>
<feature type="compositionally biased region" description="Acidic residues" evidence="1">
    <location>
        <begin position="33"/>
        <end position="42"/>
    </location>
</feature>
<dbReference type="PANTHER" id="PTHR47331">
    <property type="entry name" value="PHD-TYPE DOMAIN-CONTAINING PROTEIN"/>
    <property type="match status" value="1"/>
</dbReference>
<dbReference type="GO" id="GO:0015074">
    <property type="term" value="P:DNA integration"/>
    <property type="evidence" value="ECO:0007669"/>
    <property type="project" value="InterPro"/>
</dbReference>
<dbReference type="AlphaFoldDB" id="A0A4Y2W8D9"/>
<dbReference type="SUPFAM" id="SSF53098">
    <property type="entry name" value="Ribonuclease H-like"/>
    <property type="match status" value="1"/>
</dbReference>
<dbReference type="Gene3D" id="3.30.420.10">
    <property type="entry name" value="Ribonuclease H-like superfamily/Ribonuclease H"/>
    <property type="match status" value="1"/>
</dbReference>
<dbReference type="InterPro" id="IPR001584">
    <property type="entry name" value="Integrase_cat-core"/>
</dbReference>
<keyword evidence="4" id="KW-1185">Reference proteome</keyword>
<evidence type="ECO:0000313" key="4">
    <source>
        <dbReference type="Proteomes" id="UP000499080"/>
    </source>
</evidence>